<evidence type="ECO:0000256" key="1">
    <source>
        <dbReference type="SAM" id="MobiDB-lite"/>
    </source>
</evidence>
<evidence type="ECO:0000313" key="2">
    <source>
        <dbReference type="EMBL" id="GAA4504680.1"/>
    </source>
</evidence>
<feature type="region of interest" description="Disordered" evidence="1">
    <location>
        <begin position="65"/>
        <end position="93"/>
    </location>
</feature>
<accession>A0ABP8QLZ8</accession>
<gene>
    <name evidence="2" type="ORF">GCM10023172_31300</name>
</gene>
<protein>
    <submittedName>
        <fullName evidence="2">Uncharacterized protein</fullName>
    </submittedName>
</protein>
<proteinExistence type="predicted"/>
<reference evidence="3" key="1">
    <citation type="journal article" date="2019" name="Int. J. Syst. Evol. Microbiol.">
        <title>The Global Catalogue of Microorganisms (GCM) 10K type strain sequencing project: providing services to taxonomists for standard genome sequencing and annotation.</title>
        <authorList>
            <consortium name="The Broad Institute Genomics Platform"/>
            <consortium name="The Broad Institute Genome Sequencing Center for Infectious Disease"/>
            <person name="Wu L."/>
            <person name="Ma J."/>
        </authorList>
    </citation>
    <scope>NUCLEOTIDE SEQUENCE [LARGE SCALE GENOMIC DNA]</scope>
    <source>
        <strain evidence="3">JCM 17841</strain>
    </source>
</reference>
<sequence length="93" mass="10206">MQAREAVRDADGVFGEEGGLVVAGYTLIEQGAQLGECLNHGFGRFSDYSDVVNVKKATRADGFFSERSKKLNRPQNPANPKIRRIRGSDNYGT</sequence>
<name>A0ABP8QLZ8_9BACT</name>
<dbReference type="EMBL" id="BAABGQ010000008">
    <property type="protein sequence ID" value="GAA4504680.1"/>
    <property type="molecule type" value="Genomic_DNA"/>
</dbReference>
<evidence type="ECO:0000313" key="3">
    <source>
        <dbReference type="Proteomes" id="UP001501243"/>
    </source>
</evidence>
<organism evidence="2 3">
    <name type="scientific">Hymenobacter ginsengisoli</name>
    <dbReference type="NCBI Taxonomy" id="1051626"/>
    <lineage>
        <taxon>Bacteria</taxon>
        <taxon>Pseudomonadati</taxon>
        <taxon>Bacteroidota</taxon>
        <taxon>Cytophagia</taxon>
        <taxon>Cytophagales</taxon>
        <taxon>Hymenobacteraceae</taxon>
        <taxon>Hymenobacter</taxon>
    </lineage>
</organism>
<comment type="caution">
    <text evidence="2">The sequence shown here is derived from an EMBL/GenBank/DDBJ whole genome shotgun (WGS) entry which is preliminary data.</text>
</comment>
<dbReference type="Proteomes" id="UP001501243">
    <property type="component" value="Unassembled WGS sequence"/>
</dbReference>
<keyword evidence="3" id="KW-1185">Reference proteome</keyword>